<evidence type="ECO:0000313" key="1">
    <source>
        <dbReference type="EMBL" id="QUC67703.1"/>
    </source>
</evidence>
<keyword evidence="2" id="KW-1185">Reference proteome</keyword>
<dbReference type="EMBL" id="CP068393">
    <property type="protein sequence ID" value="QUC67703.1"/>
    <property type="molecule type" value="Genomic_DNA"/>
</dbReference>
<reference evidence="1" key="1">
    <citation type="submission" date="2021-01" db="EMBL/GenBank/DDBJ databases">
        <title>Complete genome sequence of Clostridiales bacterium R-7.</title>
        <authorList>
            <person name="Mahoney-Kurpe S.C."/>
            <person name="Palevich N."/>
            <person name="Koike S."/>
            <person name="Moon C.D."/>
            <person name="Attwood G.T."/>
        </authorList>
    </citation>
    <scope>NUCLEOTIDE SEQUENCE</scope>
    <source>
        <strain evidence="1">R-7</strain>
    </source>
</reference>
<proteinExistence type="predicted"/>
<organism evidence="1 2">
    <name type="scientific">Aristaeella hokkaidonensis</name>
    <dbReference type="NCBI Taxonomy" id="3046382"/>
    <lineage>
        <taxon>Bacteria</taxon>
        <taxon>Bacillati</taxon>
        <taxon>Bacillota</taxon>
        <taxon>Clostridia</taxon>
        <taxon>Eubacteriales</taxon>
        <taxon>Aristaeellaceae</taxon>
        <taxon>Aristaeella</taxon>
    </lineage>
</organism>
<accession>A0AC61NLX8</accession>
<dbReference type="Proteomes" id="UP000682782">
    <property type="component" value="Chromosome"/>
</dbReference>
<name>A0AC61NLX8_9FIRM</name>
<evidence type="ECO:0000313" key="2">
    <source>
        <dbReference type="Proteomes" id="UP000682782"/>
    </source>
</evidence>
<sequence>MSIFLEKTEDVGALKPVLEKLAGNSEFEAYRFCDDFADIHKRYDVFKIVYSGGAAILKLYDEAPEAYECEKKTYQSFPAGAPVPQVLGFADGFMLSEFIPGDDLKEVTDETAAAAGRSVAEIMNAFPMDREYDRTEADKLIARRKERAEFLQNEPLLREAYAAYLDRLKDMPLTMENGDFLPINCIYNGERVYIIDWEFGGFLPYALDIARFMAHSGEGKEYTYRMTDKQKQIFMDTIYENLLVKPDRSTFGRDIQMALMDEMVIILKRYLTDPTVPREAEFNLYYSRACDIAKKLLS</sequence>
<protein>
    <submittedName>
        <fullName evidence="1">Phosphotransferase</fullName>
    </submittedName>
</protein>
<gene>
    <name evidence="1" type="ORF">JYE49_03080</name>
</gene>